<evidence type="ECO:0000313" key="2">
    <source>
        <dbReference type="Proteomes" id="UP000663848"/>
    </source>
</evidence>
<feature type="non-terminal residue" evidence="1">
    <location>
        <position position="57"/>
    </location>
</feature>
<comment type="caution">
    <text evidence="1">The sequence shown here is derived from an EMBL/GenBank/DDBJ whole genome shotgun (WGS) entry which is preliminary data.</text>
</comment>
<reference evidence="1" key="1">
    <citation type="submission" date="2021-02" db="EMBL/GenBank/DDBJ databases">
        <authorList>
            <person name="Nowell W R."/>
        </authorList>
    </citation>
    <scope>NUCLEOTIDE SEQUENCE</scope>
</reference>
<protein>
    <submittedName>
        <fullName evidence="1">Uncharacterized protein</fullName>
    </submittedName>
</protein>
<dbReference type="AlphaFoldDB" id="A0A822EKM2"/>
<gene>
    <name evidence="1" type="ORF">QYT958_LOCUS44742</name>
</gene>
<feature type="non-terminal residue" evidence="1">
    <location>
        <position position="1"/>
    </location>
</feature>
<proteinExistence type="predicted"/>
<sequence>RLTEASLEQSHTLLEERTELIKQERQVSEAERLVLYKKCEELASSELSLRSQVQMYS</sequence>
<evidence type="ECO:0000313" key="1">
    <source>
        <dbReference type="EMBL" id="CAF5099117.1"/>
    </source>
</evidence>
<dbReference type="EMBL" id="CAJOBR010070842">
    <property type="protein sequence ID" value="CAF5099117.1"/>
    <property type="molecule type" value="Genomic_DNA"/>
</dbReference>
<dbReference type="Proteomes" id="UP000663848">
    <property type="component" value="Unassembled WGS sequence"/>
</dbReference>
<organism evidence="1 2">
    <name type="scientific">Rotaria socialis</name>
    <dbReference type="NCBI Taxonomy" id="392032"/>
    <lineage>
        <taxon>Eukaryota</taxon>
        <taxon>Metazoa</taxon>
        <taxon>Spiralia</taxon>
        <taxon>Gnathifera</taxon>
        <taxon>Rotifera</taxon>
        <taxon>Eurotatoria</taxon>
        <taxon>Bdelloidea</taxon>
        <taxon>Philodinida</taxon>
        <taxon>Philodinidae</taxon>
        <taxon>Rotaria</taxon>
    </lineage>
</organism>
<accession>A0A822EKM2</accession>
<name>A0A822EKM2_9BILA</name>